<dbReference type="Pfam" id="PF00646">
    <property type="entry name" value="F-box"/>
    <property type="match status" value="1"/>
</dbReference>
<feature type="non-terminal residue" evidence="2">
    <location>
        <position position="290"/>
    </location>
</feature>
<keyword evidence="3" id="KW-1185">Reference proteome</keyword>
<accession>A0AA38LBR0</accession>
<evidence type="ECO:0000313" key="3">
    <source>
        <dbReference type="Proteomes" id="UP000824469"/>
    </source>
</evidence>
<dbReference type="PROSITE" id="PS50181">
    <property type="entry name" value="FBOX"/>
    <property type="match status" value="1"/>
</dbReference>
<dbReference type="EMBL" id="JAHRHJ020000004">
    <property type="protein sequence ID" value="KAH9319023.1"/>
    <property type="molecule type" value="Genomic_DNA"/>
</dbReference>
<dbReference type="Proteomes" id="UP000824469">
    <property type="component" value="Unassembled WGS sequence"/>
</dbReference>
<dbReference type="InterPro" id="IPR036047">
    <property type="entry name" value="F-box-like_dom_sf"/>
</dbReference>
<evidence type="ECO:0000313" key="2">
    <source>
        <dbReference type="EMBL" id="KAH9319023.1"/>
    </source>
</evidence>
<dbReference type="PANTHER" id="PTHR31672">
    <property type="entry name" value="BNACNNG10540D PROTEIN"/>
    <property type="match status" value="1"/>
</dbReference>
<reference evidence="2 3" key="1">
    <citation type="journal article" date="2021" name="Nat. Plants">
        <title>The Taxus genome provides insights into paclitaxel biosynthesis.</title>
        <authorList>
            <person name="Xiong X."/>
            <person name="Gou J."/>
            <person name="Liao Q."/>
            <person name="Li Y."/>
            <person name="Zhou Q."/>
            <person name="Bi G."/>
            <person name="Li C."/>
            <person name="Du R."/>
            <person name="Wang X."/>
            <person name="Sun T."/>
            <person name="Guo L."/>
            <person name="Liang H."/>
            <person name="Lu P."/>
            <person name="Wu Y."/>
            <person name="Zhang Z."/>
            <person name="Ro D.K."/>
            <person name="Shang Y."/>
            <person name="Huang S."/>
            <person name="Yan J."/>
        </authorList>
    </citation>
    <scope>NUCLEOTIDE SEQUENCE [LARGE SCALE GENOMIC DNA]</scope>
    <source>
        <strain evidence="2">Ta-2019</strain>
    </source>
</reference>
<proteinExistence type="predicted"/>
<evidence type="ECO:0000259" key="1">
    <source>
        <dbReference type="PROSITE" id="PS50181"/>
    </source>
</evidence>
<protein>
    <recommendedName>
        <fullName evidence="1">F-box domain-containing protein</fullName>
    </recommendedName>
</protein>
<dbReference type="SUPFAM" id="SSF81383">
    <property type="entry name" value="F-box domain"/>
    <property type="match status" value="1"/>
</dbReference>
<dbReference type="InterPro" id="IPR050796">
    <property type="entry name" value="SCF_F-box_component"/>
</dbReference>
<dbReference type="Gene3D" id="1.20.1280.50">
    <property type="match status" value="1"/>
</dbReference>
<name>A0AA38LBR0_TAXCH</name>
<gene>
    <name evidence="2" type="ORF">KI387_020792</name>
</gene>
<sequence length="290" mass="32879">MAATLTEKDVLLEKIECLPCEIICEILSWLPFRKVFQVQSVCHSWRNIVCSSQNFHKLWDERNWERWLVGTLEYEGSVYITDGKMEDRFFRKILDSGGWRLRAGAAGGLMLFSKEGRLRVVNPLTLKSCDLPPPVLLLAGDHEEVAPILFFMEGKHDVCVDIHVDSMVSYEVIVLNDEVIGNWDVLIYRSTQRSWQVTIGNGKVPRILHGKWLPSTDEYCNPETKTFLFVREGADSHINLNAGGSECKGYIMRKGRHLILRNGTCSVSADGTLLLSIECPSYGLEGKMIL</sequence>
<organism evidence="2 3">
    <name type="scientific">Taxus chinensis</name>
    <name type="common">Chinese yew</name>
    <name type="synonym">Taxus wallichiana var. chinensis</name>
    <dbReference type="NCBI Taxonomy" id="29808"/>
    <lineage>
        <taxon>Eukaryota</taxon>
        <taxon>Viridiplantae</taxon>
        <taxon>Streptophyta</taxon>
        <taxon>Embryophyta</taxon>
        <taxon>Tracheophyta</taxon>
        <taxon>Spermatophyta</taxon>
        <taxon>Pinopsida</taxon>
        <taxon>Pinidae</taxon>
        <taxon>Conifers II</taxon>
        <taxon>Cupressales</taxon>
        <taxon>Taxaceae</taxon>
        <taxon>Taxus</taxon>
    </lineage>
</organism>
<dbReference type="InterPro" id="IPR001810">
    <property type="entry name" value="F-box_dom"/>
</dbReference>
<feature type="domain" description="F-box" evidence="1">
    <location>
        <begin position="12"/>
        <end position="58"/>
    </location>
</feature>
<comment type="caution">
    <text evidence="2">The sequence shown here is derived from an EMBL/GenBank/DDBJ whole genome shotgun (WGS) entry which is preliminary data.</text>
</comment>
<dbReference type="SMART" id="SM00256">
    <property type="entry name" value="FBOX"/>
    <property type="match status" value="1"/>
</dbReference>
<dbReference type="AlphaFoldDB" id="A0AA38LBR0"/>